<dbReference type="InterPro" id="IPR047146">
    <property type="entry name" value="Cyt_P450_E_CYP52_fungi"/>
</dbReference>
<dbReference type="GO" id="GO:0020037">
    <property type="term" value="F:heme binding"/>
    <property type="evidence" value="ECO:0007669"/>
    <property type="project" value="InterPro"/>
</dbReference>
<evidence type="ECO:0000313" key="11">
    <source>
        <dbReference type="EMBL" id="KZV93391.1"/>
    </source>
</evidence>
<organism evidence="11 12">
    <name type="scientific">Exidia glandulosa HHB12029</name>
    <dbReference type="NCBI Taxonomy" id="1314781"/>
    <lineage>
        <taxon>Eukaryota</taxon>
        <taxon>Fungi</taxon>
        <taxon>Dikarya</taxon>
        <taxon>Basidiomycota</taxon>
        <taxon>Agaricomycotina</taxon>
        <taxon>Agaricomycetes</taxon>
        <taxon>Auriculariales</taxon>
        <taxon>Exidiaceae</taxon>
        <taxon>Exidia</taxon>
    </lineage>
</organism>
<protein>
    <submittedName>
        <fullName evidence="11">Cytochrome P450</fullName>
    </submittedName>
</protein>
<evidence type="ECO:0000256" key="1">
    <source>
        <dbReference type="ARBA" id="ARBA00001971"/>
    </source>
</evidence>
<feature type="chain" id="PRO_5007859275" evidence="10">
    <location>
        <begin position="27"/>
        <end position="596"/>
    </location>
</feature>
<dbReference type="GO" id="GO:0005506">
    <property type="term" value="F:iron ion binding"/>
    <property type="evidence" value="ECO:0007669"/>
    <property type="project" value="InterPro"/>
</dbReference>
<evidence type="ECO:0000256" key="7">
    <source>
        <dbReference type="ARBA" id="ARBA00023033"/>
    </source>
</evidence>
<evidence type="ECO:0000256" key="5">
    <source>
        <dbReference type="ARBA" id="ARBA00023002"/>
    </source>
</evidence>
<dbReference type="InParanoid" id="A0A165IH12"/>
<proteinExistence type="inferred from homology"/>
<evidence type="ECO:0000256" key="6">
    <source>
        <dbReference type="ARBA" id="ARBA00023004"/>
    </source>
</evidence>
<evidence type="ECO:0000256" key="8">
    <source>
        <dbReference type="PIRSR" id="PIRSR602401-1"/>
    </source>
</evidence>
<dbReference type="STRING" id="1314781.A0A165IH12"/>
<feature type="binding site" description="axial binding residue" evidence="8">
    <location>
        <position position="509"/>
    </location>
    <ligand>
        <name>heme</name>
        <dbReference type="ChEBI" id="CHEBI:30413"/>
    </ligand>
    <ligandPart>
        <name>Fe</name>
        <dbReference type="ChEBI" id="CHEBI:18248"/>
    </ligandPart>
</feature>
<comment type="similarity">
    <text evidence="2 9">Belongs to the cytochrome P450 family.</text>
</comment>
<keyword evidence="7 9" id="KW-0503">Monooxygenase</keyword>
<dbReference type="AlphaFoldDB" id="A0A165IH12"/>
<dbReference type="PANTHER" id="PTHR24287">
    <property type="entry name" value="P450, PUTATIVE (EUROFUNG)-RELATED"/>
    <property type="match status" value="1"/>
</dbReference>
<dbReference type="GO" id="GO:0016705">
    <property type="term" value="F:oxidoreductase activity, acting on paired donors, with incorporation or reduction of molecular oxygen"/>
    <property type="evidence" value="ECO:0007669"/>
    <property type="project" value="InterPro"/>
</dbReference>
<dbReference type="EMBL" id="KV425991">
    <property type="protein sequence ID" value="KZV93391.1"/>
    <property type="molecule type" value="Genomic_DNA"/>
</dbReference>
<dbReference type="OrthoDB" id="1470350at2759"/>
<sequence length="596" mass="66718">MAGLKFKSRFLLHSIAKALLLPPVLAHVVLRAAGGVGLPAWLKIVAYAASIPVAQYIRGIPANRARRRDMARLGAHPVPRVKGWLPGNLDVLWNLVVSDGEEYCAETMRKHAETLQSATFDMGILWASQVLDPANVQHVLATSFNDFEKGVKFRDMFDLFLGQGIFTTDGEQWKEHRALAKPFFSRERITDFRCFDRHADKMLHVMALYANHGDPMDIQARTDSQFPFDIFCRFSMDVGTDFLFGRCVKSLDALICHDDSFGRFSTAFNAATHLGATRVRIGSLWPLFEPFGDRAAPAVNIIRDLIDPIIQDAMLKKGQLQSSDRLIATIWPSSLIYPTLDVDLVRAEVMNILLAARDTMASILTFTIYCLTQHPGVQDALRHEVERVVGESREPTHEDIREMRYLRAVLNEVLRLFPPVPFNIRRSVGSSALPSPLSPQGPLYMPANVSITFISLLIHRRTDIWGPSAHKFDPERWLGPSEPGEDLKTKVHVANPFAFLPFNAGPRICLGQQFAYAEASFIIIRLLQRVKSFELAPEAQPEGSLPPADWASSTIGRESIERCRPVSSLVLSIKGGLWIRAKMKEGYAHLHDGNPL</sequence>
<evidence type="ECO:0000313" key="12">
    <source>
        <dbReference type="Proteomes" id="UP000077266"/>
    </source>
</evidence>
<dbReference type="InterPro" id="IPR002401">
    <property type="entry name" value="Cyt_P450_E_grp-I"/>
</dbReference>
<gene>
    <name evidence="11" type="ORF">EXIGLDRAFT_613128</name>
</gene>
<dbReference type="Pfam" id="PF00067">
    <property type="entry name" value="p450"/>
    <property type="match status" value="1"/>
</dbReference>
<dbReference type="PANTHER" id="PTHR24287:SF1">
    <property type="entry name" value="P450, PUTATIVE (EUROFUNG)-RELATED"/>
    <property type="match status" value="1"/>
</dbReference>
<dbReference type="Gene3D" id="1.10.630.10">
    <property type="entry name" value="Cytochrome P450"/>
    <property type="match status" value="1"/>
</dbReference>
<evidence type="ECO:0000256" key="2">
    <source>
        <dbReference type="ARBA" id="ARBA00010617"/>
    </source>
</evidence>
<dbReference type="Proteomes" id="UP000077266">
    <property type="component" value="Unassembled WGS sequence"/>
</dbReference>
<comment type="cofactor">
    <cofactor evidence="1 8">
        <name>heme</name>
        <dbReference type="ChEBI" id="CHEBI:30413"/>
    </cofactor>
</comment>
<dbReference type="GO" id="GO:0004497">
    <property type="term" value="F:monooxygenase activity"/>
    <property type="evidence" value="ECO:0007669"/>
    <property type="project" value="UniProtKB-KW"/>
</dbReference>
<keyword evidence="3 8" id="KW-0349">Heme</keyword>
<keyword evidence="5 9" id="KW-0560">Oxidoreductase</keyword>
<dbReference type="InterPro" id="IPR017972">
    <property type="entry name" value="Cyt_P450_CS"/>
</dbReference>
<evidence type="ECO:0000256" key="3">
    <source>
        <dbReference type="ARBA" id="ARBA00022617"/>
    </source>
</evidence>
<feature type="signal peptide" evidence="10">
    <location>
        <begin position="1"/>
        <end position="26"/>
    </location>
</feature>
<reference evidence="11 12" key="1">
    <citation type="journal article" date="2016" name="Mol. Biol. Evol.">
        <title>Comparative Genomics of Early-Diverging Mushroom-Forming Fungi Provides Insights into the Origins of Lignocellulose Decay Capabilities.</title>
        <authorList>
            <person name="Nagy L.G."/>
            <person name="Riley R."/>
            <person name="Tritt A."/>
            <person name="Adam C."/>
            <person name="Daum C."/>
            <person name="Floudas D."/>
            <person name="Sun H."/>
            <person name="Yadav J.S."/>
            <person name="Pangilinan J."/>
            <person name="Larsson K.H."/>
            <person name="Matsuura K."/>
            <person name="Barry K."/>
            <person name="Labutti K."/>
            <person name="Kuo R."/>
            <person name="Ohm R.A."/>
            <person name="Bhattacharya S.S."/>
            <person name="Shirouzu T."/>
            <person name="Yoshinaga Y."/>
            <person name="Martin F.M."/>
            <person name="Grigoriev I.V."/>
            <person name="Hibbett D.S."/>
        </authorList>
    </citation>
    <scope>NUCLEOTIDE SEQUENCE [LARGE SCALE GENOMIC DNA]</scope>
    <source>
        <strain evidence="11 12">HHB12029</strain>
    </source>
</reference>
<dbReference type="InterPro" id="IPR001128">
    <property type="entry name" value="Cyt_P450"/>
</dbReference>
<dbReference type="PRINTS" id="PR00463">
    <property type="entry name" value="EP450I"/>
</dbReference>
<dbReference type="SUPFAM" id="SSF48264">
    <property type="entry name" value="Cytochrome P450"/>
    <property type="match status" value="1"/>
</dbReference>
<keyword evidence="10" id="KW-0732">Signal</keyword>
<dbReference type="InterPro" id="IPR036396">
    <property type="entry name" value="Cyt_P450_sf"/>
</dbReference>
<dbReference type="PRINTS" id="PR00385">
    <property type="entry name" value="P450"/>
</dbReference>
<evidence type="ECO:0000256" key="10">
    <source>
        <dbReference type="SAM" id="SignalP"/>
    </source>
</evidence>
<keyword evidence="4 8" id="KW-0479">Metal-binding</keyword>
<evidence type="ECO:0000256" key="9">
    <source>
        <dbReference type="RuleBase" id="RU000461"/>
    </source>
</evidence>
<dbReference type="PROSITE" id="PS00086">
    <property type="entry name" value="CYTOCHROME_P450"/>
    <property type="match status" value="1"/>
</dbReference>
<name>A0A165IH12_EXIGL</name>
<keyword evidence="12" id="KW-1185">Reference proteome</keyword>
<evidence type="ECO:0000256" key="4">
    <source>
        <dbReference type="ARBA" id="ARBA00022723"/>
    </source>
</evidence>
<keyword evidence="6 8" id="KW-0408">Iron</keyword>
<accession>A0A165IH12</accession>